<reference evidence="2" key="1">
    <citation type="submission" date="2018-05" db="EMBL/GenBank/DDBJ databases">
        <authorList>
            <person name="Lanie J.A."/>
            <person name="Ng W.-L."/>
            <person name="Kazmierczak K.M."/>
            <person name="Andrzejewski T.M."/>
            <person name="Davidsen T.M."/>
            <person name="Wayne K.J."/>
            <person name="Tettelin H."/>
            <person name="Glass J.I."/>
            <person name="Rusch D."/>
            <person name="Podicherti R."/>
            <person name="Tsui H.-C.T."/>
            <person name="Winkler M.E."/>
        </authorList>
    </citation>
    <scope>NUCLEOTIDE SEQUENCE</scope>
</reference>
<evidence type="ECO:0000259" key="1">
    <source>
        <dbReference type="Pfam" id="PF08241"/>
    </source>
</evidence>
<dbReference type="GO" id="GO:0008757">
    <property type="term" value="F:S-adenosylmethionine-dependent methyltransferase activity"/>
    <property type="evidence" value="ECO:0007669"/>
    <property type="project" value="InterPro"/>
</dbReference>
<name>A0A382ZDK2_9ZZZZ</name>
<dbReference type="InterPro" id="IPR013216">
    <property type="entry name" value="Methyltransf_11"/>
</dbReference>
<evidence type="ECO:0000313" key="2">
    <source>
        <dbReference type="EMBL" id="SVD93594.1"/>
    </source>
</evidence>
<dbReference type="AlphaFoldDB" id="A0A382ZDK2"/>
<dbReference type="InterPro" id="IPR029063">
    <property type="entry name" value="SAM-dependent_MTases_sf"/>
</dbReference>
<organism evidence="2">
    <name type="scientific">marine metagenome</name>
    <dbReference type="NCBI Taxonomy" id="408172"/>
    <lineage>
        <taxon>unclassified sequences</taxon>
        <taxon>metagenomes</taxon>
        <taxon>ecological metagenomes</taxon>
    </lineage>
</organism>
<gene>
    <name evidence="2" type="ORF">METZ01_LOCUS446448</name>
</gene>
<dbReference type="EMBL" id="UINC01183049">
    <property type="protein sequence ID" value="SVD93594.1"/>
    <property type="molecule type" value="Genomic_DNA"/>
</dbReference>
<protein>
    <recommendedName>
        <fullName evidence="1">Methyltransferase type 11 domain-containing protein</fullName>
    </recommendedName>
</protein>
<accession>A0A382ZDK2</accession>
<dbReference type="Pfam" id="PF08241">
    <property type="entry name" value="Methyltransf_11"/>
    <property type="match status" value="1"/>
</dbReference>
<proteinExistence type="predicted"/>
<sequence length="170" mass="19881">MNPEFWSDFIYEPFELKIEKIDDRGRIKSAALIFKDGKIDIVDYIPRFHSDHGYVENWSIQWNQFRKTQLDSYTGYPHTGNRFWNNTKWKPEELAGKWVLEVGSGAGRFTEVLLEAGAKVVSFDMGLAVEANYLNNGGNDNLFLFQGNIYSMPVKDDFFDYIVYFIPFFE</sequence>
<dbReference type="SUPFAM" id="SSF53335">
    <property type="entry name" value="S-adenosyl-L-methionine-dependent methyltransferases"/>
    <property type="match status" value="1"/>
</dbReference>
<dbReference type="Gene3D" id="3.40.50.150">
    <property type="entry name" value="Vaccinia Virus protein VP39"/>
    <property type="match status" value="1"/>
</dbReference>
<feature type="domain" description="Methyltransferase type 11" evidence="1">
    <location>
        <begin position="100"/>
        <end position="164"/>
    </location>
</feature>
<dbReference type="CDD" id="cd02440">
    <property type="entry name" value="AdoMet_MTases"/>
    <property type="match status" value="1"/>
</dbReference>